<dbReference type="FunFam" id="4.10.800.10:FF:000002">
    <property type="entry name" value="Insulin-like growth factor-binding protein 2"/>
    <property type="match status" value="1"/>
</dbReference>
<accession>A0A8C1GZ26</accession>
<reference evidence="11" key="2">
    <citation type="submission" date="2025-09" db="UniProtKB">
        <authorList>
            <consortium name="Ensembl"/>
        </authorList>
    </citation>
    <scope>IDENTIFICATION</scope>
</reference>
<comment type="subcellular location">
    <subcellularLocation>
        <location evidence="2">Secreted</location>
    </subcellularLocation>
</comment>
<dbReference type="PROSITE" id="PS00222">
    <property type="entry name" value="IGFBP_N_1"/>
    <property type="match status" value="1"/>
</dbReference>
<evidence type="ECO:0000256" key="3">
    <source>
        <dbReference type="ARBA" id="ARBA00022525"/>
    </source>
</evidence>
<dbReference type="SUPFAM" id="SSF57184">
    <property type="entry name" value="Growth factor receptor domain"/>
    <property type="match status" value="1"/>
</dbReference>
<evidence type="ECO:0000256" key="8">
    <source>
        <dbReference type="PROSITE-ProRule" id="PRU00500"/>
    </source>
</evidence>
<evidence type="ECO:0000259" key="9">
    <source>
        <dbReference type="PROSITE" id="PS51162"/>
    </source>
</evidence>
<dbReference type="Pfam" id="PF00219">
    <property type="entry name" value="IGFBP"/>
    <property type="match status" value="1"/>
</dbReference>
<evidence type="ECO:0000256" key="4">
    <source>
        <dbReference type="ARBA" id="ARBA00022604"/>
    </source>
</evidence>
<dbReference type="InterPro" id="IPR017891">
    <property type="entry name" value="Insulin_GF-bd_Cys-rich_CS"/>
</dbReference>
<dbReference type="SMART" id="SM00121">
    <property type="entry name" value="IB"/>
    <property type="match status" value="1"/>
</dbReference>
<dbReference type="InterPro" id="IPR000716">
    <property type="entry name" value="Thyroglobulin_1"/>
</dbReference>
<reference evidence="11" key="1">
    <citation type="submission" date="2025-08" db="UniProtKB">
        <authorList>
            <consortium name="Ensembl"/>
        </authorList>
    </citation>
    <scope>IDENTIFICATION</scope>
</reference>
<dbReference type="InterPro" id="IPR009030">
    <property type="entry name" value="Growth_fac_rcpt_cys_sf"/>
</dbReference>
<dbReference type="GO" id="GO:0031994">
    <property type="term" value="F:insulin-like growth factor I binding"/>
    <property type="evidence" value="ECO:0007669"/>
    <property type="project" value="TreeGrafter"/>
</dbReference>
<feature type="domain" description="Thyroglobulin type-1" evidence="9">
    <location>
        <begin position="269"/>
        <end position="351"/>
    </location>
</feature>
<dbReference type="PROSITE" id="PS51162">
    <property type="entry name" value="THYROGLOBULIN_1_2"/>
    <property type="match status" value="1"/>
</dbReference>
<evidence type="ECO:0000256" key="2">
    <source>
        <dbReference type="ARBA" id="ARBA00004613"/>
    </source>
</evidence>
<dbReference type="GO" id="GO:0048640">
    <property type="term" value="P:negative regulation of developmental growth"/>
    <property type="evidence" value="ECO:0007669"/>
    <property type="project" value="UniProtKB-ARBA"/>
</dbReference>
<dbReference type="InterPro" id="IPR000867">
    <property type="entry name" value="IGFBP-like"/>
</dbReference>
<dbReference type="PRINTS" id="PR01978">
    <property type="entry name" value="IGFBPFAMILY2"/>
</dbReference>
<evidence type="ECO:0000256" key="1">
    <source>
        <dbReference type="ARBA" id="ARBA00003811"/>
    </source>
</evidence>
<keyword evidence="7" id="KW-0340">Growth factor binding</keyword>
<dbReference type="OMA" id="DHPLMSH"/>
<dbReference type="Gene3D" id="4.10.800.10">
    <property type="entry name" value="Thyroglobulin type-1"/>
    <property type="match status" value="1"/>
</dbReference>
<dbReference type="PANTHER" id="PTHR11551:SF5">
    <property type="entry name" value="INSULIN-LIKE GROWTH FACTOR-BINDING PROTEIN 2"/>
    <property type="match status" value="1"/>
</dbReference>
<evidence type="ECO:0000256" key="7">
    <source>
        <dbReference type="ARBA" id="ARBA00023183"/>
    </source>
</evidence>
<comment type="caution">
    <text evidence="8">Lacks conserved residue(s) required for the propagation of feature annotation.</text>
</comment>
<dbReference type="SMART" id="SM00211">
    <property type="entry name" value="TY"/>
    <property type="match status" value="1"/>
</dbReference>
<dbReference type="GO" id="GO:0043567">
    <property type="term" value="P:regulation of insulin-like growth factor receptor signaling pathway"/>
    <property type="evidence" value="ECO:0007669"/>
    <property type="project" value="TreeGrafter"/>
</dbReference>
<dbReference type="InterPro" id="IPR012210">
    <property type="entry name" value="IGFBP-2"/>
</dbReference>
<proteinExistence type="predicted"/>
<comment type="function">
    <text evidence="1">IGF-binding proteins prolong the half-life of the IGFs and have been shown to either inhibit or stimulate the growth promoting effects of the IGFs on cell culture. They alter the interaction of IGFs with their cell surface receptors.</text>
</comment>
<evidence type="ECO:0000313" key="11">
    <source>
        <dbReference type="Ensembl" id="ENSCCRP00010014624.1"/>
    </source>
</evidence>
<dbReference type="Pfam" id="PF00086">
    <property type="entry name" value="Thyroglobulin_1"/>
    <property type="match status" value="1"/>
</dbReference>
<dbReference type="PROSITE" id="PS00484">
    <property type="entry name" value="THYROGLOBULIN_1_1"/>
    <property type="match status" value="1"/>
</dbReference>
<name>A0A8C1GZ26_CYPCA</name>
<feature type="domain" description="IGFBP N-terminal" evidence="10">
    <location>
        <begin position="116"/>
        <end position="197"/>
    </location>
</feature>
<evidence type="ECO:0000256" key="5">
    <source>
        <dbReference type="ARBA" id="ARBA00022729"/>
    </source>
</evidence>
<dbReference type="CDD" id="cd00191">
    <property type="entry name" value="TY"/>
    <property type="match status" value="1"/>
</dbReference>
<dbReference type="PANTHER" id="PTHR11551">
    <property type="entry name" value="INSULIN-LIKE GROWTH FACTOR BINDING PROTEIN"/>
    <property type="match status" value="1"/>
</dbReference>
<dbReference type="GO" id="GO:0005615">
    <property type="term" value="C:extracellular space"/>
    <property type="evidence" value="ECO:0007669"/>
    <property type="project" value="TreeGrafter"/>
</dbReference>
<keyword evidence="3" id="KW-0964">Secreted</keyword>
<keyword evidence="6" id="KW-1015">Disulfide bond</keyword>
<keyword evidence="12" id="KW-1185">Reference proteome</keyword>
<dbReference type="GO" id="GO:0001525">
    <property type="term" value="P:angiogenesis"/>
    <property type="evidence" value="ECO:0007669"/>
    <property type="project" value="UniProtKB-ARBA"/>
</dbReference>
<evidence type="ECO:0000259" key="10">
    <source>
        <dbReference type="PROSITE" id="PS51323"/>
    </source>
</evidence>
<dbReference type="AlphaFoldDB" id="A0A8C1GZ26"/>
<evidence type="ECO:0000256" key="6">
    <source>
        <dbReference type="ARBA" id="ARBA00023157"/>
    </source>
</evidence>
<dbReference type="InterPro" id="IPR036857">
    <property type="entry name" value="Thyroglobulin_1_sf"/>
</dbReference>
<sequence>MESQDKRLSHPVLGNHSIFMKFFNNIFYPGSLMFQQDDHPLMSHCQSCPRLHWTLPALLGQVPYKLEKCGRSDQPAVRAWSSDSQSFCIVDTMLFYGSCSLLLALVTFHGAARSEMVFRCPSCTAERQAGCPILTETCAEIVREPGCGCCPVCARQEGELCGVYSPRCSSGLRCYPKPDSELPLEQLVQGFGRCGRKVDTEPTGSAEPREVSGEVQDSLHIGLTEVPPIRKPTKDSTYKESAVLQHRQQLKTKMKYNKVEDPKVPYAKQSQCQQELDQVLERIVKIPFRDNRGPLEDLYSLHIPNCDKRGQYNLKQCKMSVNGHRGECWCVNPHTGRPFLNSPLIRGDPNCSQYLDALEMDPSVDPQNY</sequence>
<dbReference type="GO" id="GO:0031995">
    <property type="term" value="F:insulin-like growth factor II binding"/>
    <property type="evidence" value="ECO:0007669"/>
    <property type="project" value="TreeGrafter"/>
</dbReference>
<dbReference type="Ensembl" id="ENSCCRT00010015928.1">
    <property type="protein sequence ID" value="ENSCCRP00010014624.1"/>
    <property type="gene ID" value="ENSCCRG00010006310.1"/>
</dbReference>
<dbReference type="Gene3D" id="4.10.40.20">
    <property type="match status" value="1"/>
</dbReference>
<dbReference type="PROSITE" id="PS51323">
    <property type="entry name" value="IGFBP_N_2"/>
    <property type="match status" value="1"/>
</dbReference>
<organism evidence="11 12">
    <name type="scientific">Cyprinus carpio</name>
    <name type="common">Common carp</name>
    <dbReference type="NCBI Taxonomy" id="7962"/>
    <lineage>
        <taxon>Eukaryota</taxon>
        <taxon>Metazoa</taxon>
        <taxon>Chordata</taxon>
        <taxon>Craniata</taxon>
        <taxon>Vertebrata</taxon>
        <taxon>Euteleostomi</taxon>
        <taxon>Actinopterygii</taxon>
        <taxon>Neopterygii</taxon>
        <taxon>Teleostei</taxon>
        <taxon>Ostariophysi</taxon>
        <taxon>Cypriniformes</taxon>
        <taxon>Cyprinidae</taxon>
        <taxon>Cyprininae</taxon>
        <taxon>Cyprinus</taxon>
    </lineage>
</organism>
<dbReference type="FunFam" id="4.10.40.20:FF:000001">
    <property type="entry name" value="Insulin-like growth factor binding protein 5"/>
    <property type="match status" value="1"/>
</dbReference>
<keyword evidence="4" id="KW-0341">Growth regulation</keyword>
<evidence type="ECO:0000313" key="12">
    <source>
        <dbReference type="Proteomes" id="UP000694427"/>
    </source>
</evidence>
<dbReference type="PRINTS" id="PR01976">
    <property type="entry name" value="IGFBPFAMILY"/>
</dbReference>
<keyword evidence="5" id="KW-0732">Signal</keyword>
<protein>
    <submittedName>
        <fullName evidence="11">Insulin-like growth factor binding protein 2a</fullName>
    </submittedName>
</protein>
<dbReference type="InterPro" id="IPR022321">
    <property type="entry name" value="IGFBP_1-6_chordata"/>
</dbReference>
<dbReference type="SUPFAM" id="SSF57610">
    <property type="entry name" value="Thyroglobulin type-1 domain"/>
    <property type="match status" value="1"/>
</dbReference>
<dbReference type="Proteomes" id="UP000694427">
    <property type="component" value="Unplaced"/>
</dbReference>